<dbReference type="GO" id="GO:0005524">
    <property type="term" value="F:ATP binding"/>
    <property type="evidence" value="ECO:0007669"/>
    <property type="project" value="UniProtKB-KW"/>
</dbReference>
<organism evidence="6 7">
    <name type="scientific">Azospirillum argentinense</name>
    <dbReference type="NCBI Taxonomy" id="2970906"/>
    <lineage>
        <taxon>Bacteria</taxon>
        <taxon>Pseudomonadati</taxon>
        <taxon>Pseudomonadota</taxon>
        <taxon>Alphaproteobacteria</taxon>
        <taxon>Rhodospirillales</taxon>
        <taxon>Azospirillaceae</taxon>
        <taxon>Azospirillum</taxon>
    </lineage>
</organism>
<dbReference type="InterPro" id="IPR003593">
    <property type="entry name" value="AAA+_ATPase"/>
</dbReference>
<keyword evidence="7" id="KW-1185">Reference proteome</keyword>
<dbReference type="PROSITE" id="PS00211">
    <property type="entry name" value="ABC_TRANSPORTER_1"/>
    <property type="match status" value="1"/>
</dbReference>
<dbReference type="PANTHER" id="PTHR42788:SF13">
    <property type="entry name" value="ALIPHATIC SULFONATES IMPORT ATP-BINDING PROTEIN SSUB"/>
    <property type="match status" value="1"/>
</dbReference>
<proteinExistence type="inferred from homology"/>
<evidence type="ECO:0000313" key="7">
    <source>
        <dbReference type="Proteomes" id="UP001628281"/>
    </source>
</evidence>
<comment type="similarity">
    <text evidence="1">Belongs to the ABC transporter superfamily.</text>
</comment>
<evidence type="ECO:0000256" key="2">
    <source>
        <dbReference type="ARBA" id="ARBA00022448"/>
    </source>
</evidence>
<evidence type="ECO:0000313" key="6">
    <source>
        <dbReference type="EMBL" id="MFL7905259.1"/>
    </source>
</evidence>
<dbReference type="SMART" id="SM00382">
    <property type="entry name" value="AAA"/>
    <property type="match status" value="1"/>
</dbReference>
<dbReference type="PROSITE" id="PS50893">
    <property type="entry name" value="ABC_TRANSPORTER_2"/>
    <property type="match status" value="1"/>
</dbReference>
<accession>A0ABW8VFR9</accession>
<evidence type="ECO:0000256" key="3">
    <source>
        <dbReference type="ARBA" id="ARBA00022741"/>
    </source>
</evidence>
<dbReference type="RefSeq" id="WP_407825688.1">
    <property type="nucleotide sequence ID" value="NZ_JBJLSN010000072.1"/>
</dbReference>
<sequence>MGPPLLCVDGLGHRYRHHPEPVLRDIGFRVEAGEAVAVVGRSGCGKSTLLHLLAGLLHPTAGEIRIHGEPVRGPSARWVVMFQQPLLYPWMTAFENAALGPRFAGRLPETATAVGDLLALVKMAEFAGTNVQRLSGGQQQRVALARSLAAQPEILMLDEPFSALDTFTRRALQVEVRAIAKRLGITLLLVTHDIDEAVLMADRALVMDARPGRIRADLAFRPLPDERGIDDPAVQFERARLLAALGETTEAPRPGDFHQI</sequence>
<name>A0ABW8VFR9_9PROT</name>
<dbReference type="Gene3D" id="3.40.50.300">
    <property type="entry name" value="P-loop containing nucleotide triphosphate hydrolases"/>
    <property type="match status" value="1"/>
</dbReference>
<dbReference type="Pfam" id="PF00005">
    <property type="entry name" value="ABC_tran"/>
    <property type="match status" value="1"/>
</dbReference>
<keyword evidence="2" id="KW-0813">Transport</keyword>
<dbReference type="SUPFAM" id="SSF52540">
    <property type="entry name" value="P-loop containing nucleoside triphosphate hydrolases"/>
    <property type="match status" value="1"/>
</dbReference>
<dbReference type="InterPro" id="IPR050166">
    <property type="entry name" value="ABC_transporter_ATP-bind"/>
</dbReference>
<gene>
    <name evidence="6" type="ORF">ACJ41P_29300</name>
</gene>
<dbReference type="InterPro" id="IPR017871">
    <property type="entry name" value="ABC_transporter-like_CS"/>
</dbReference>
<dbReference type="InterPro" id="IPR027417">
    <property type="entry name" value="P-loop_NTPase"/>
</dbReference>
<evidence type="ECO:0000259" key="5">
    <source>
        <dbReference type="PROSITE" id="PS50893"/>
    </source>
</evidence>
<keyword evidence="4 6" id="KW-0067">ATP-binding</keyword>
<feature type="domain" description="ABC transporter" evidence="5">
    <location>
        <begin position="6"/>
        <end position="236"/>
    </location>
</feature>
<protein>
    <submittedName>
        <fullName evidence="6">ABC transporter ATP-binding protein</fullName>
    </submittedName>
</protein>
<evidence type="ECO:0000256" key="4">
    <source>
        <dbReference type="ARBA" id="ARBA00022840"/>
    </source>
</evidence>
<dbReference type="Proteomes" id="UP001628281">
    <property type="component" value="Unassembled WGS sequence"/>
</dbReference>
<evidence type="ECO:0000256" key="1">
    <source>
        <dbReference type="ARBA" id="ARBA00005417"/>
    </source>
</evidence>
<comment type="caution">
    <text evidence="6">The sequence shown here is derived from an EMBL/GenBank/DDBJ whole genome shotgun (WGS) entry which is preliminary data.</text>
</comment>
<dbReference type="InterPro" id="IPR003439">
    <property type="entry name" value="ABC_transporter-like_ATP-bd"/>
</dbReference>
<dbReference type="EMBL" id="JBJLSN010000072">
    <property type="protein sequence ID" value="MFL7905259.1"/>
    <property type="molecule type" value="Genomic_DNA"/>
</dbReference>
<keyword evidence="3" id="KW-0547">Nucleotide-binding</keyword>
<dbReference type="PANTHER" id="PTHR42788">
    <property type="entry name" value="TAURINE IMPORT ATP-BINDING PROTEIN-RELATED"/>
    <property type="match status" value="1"/>
</dbReference>
<reference evidence="6 7" key="1">
    <citation type="submission" date="2024-11" db="EMBL/GenBank/DDBJ databases">
        <title>Draft genome sequences of two bacteria associated to sugarcane roots in Colombia.</title>
        <authorList>
            <person name="Pardo-Diaz S."/>
            <person name="Masmela-Mendoza J."/>
            <person name="Delgadillo-Duran P."/>
            <person name="Bautista E.J."/>
            <person name="Rojas-Tapias D.F."/>
        </authorList>
    </citation>
    <scope>NUCLEOTIDE SEQUENCE [LARGE SCALE GENOMIC DNA]</scope>
    <source>
        <strain evidence="6 7">Ap18</strain>
    </source>
</reference>